<evidence type="ECO:0000313" key="2">
    <source>
        <dbReference type="Proteomes" id="UP000235347"/>
    </source>
</evidence>
<dbReference type="EMBL" id="PNYB01000011">
    <property type="protein sequence ID" value="PMS24063.1"/>
    <property type="molecule type" value="Genomic_DNA"/>
</dbReference>
<name>A0A2N7W3V6_9BURK</name>
<comment type="caution">
    <text evidence="1">The sequence shown here is derived from an EMBL/GenBank/DDBJ whole genome shotgun (WGS) entry which is preliminary data.</text>
</comment>
<sequence length="904" mass="94011">MSDTPIARVNYFNGEALLTEDFQDEQAYHTQARELLNEGVFSPGIVEGLDVSWSHSGNQLTVDVGKALDVQGRLIFLATPTAPFTPPLQTGANFLTIFFHEDQTDQQNQPYGQGYKRWTQNPQIACRAAFDSTGGDILLAIVMSSDGINIASVKYNYTDPGNNQDYYARRHIGATLQSINFVDEGNGPGGATGSIVLDQETLVLTAAGIDLNGAVTARNVTSATGNFNGNFSGTFTGDGRMLTLPPSRSLWQPNGDDIYFKAGHVAIGDEDASAAVLTIRKESAPPKVATGLISLDPDGQTLHGYQTKFLSELKAGDVITYDYAPAQTATIVHLTSNTQVEIDKRFHIDLGPSTYSTQRGAGAKNPGPGKVVANDTTVTCIGATFQGIAEGDTLILDASVEDYPKCLRVQSIDSDTKMTVVTMLTGGANAAVLGGPKLSAFSSAQSVLLVAGGVPNQPVGAAPPALAIAENGNGGQMPNTVGINVDGASLDGSKALEVRGTFLLSRWPLDATHSAELLNVGGTQSPAYQGLTVTDNGSSSMPRQTVSINVPTVADSYALDVGGPTRLGSLEVTSDLNVSSTGTLKVGSEIDTDKIGAYTAGGPVEVTSDLVIEKTIRGVSAGGSGGITPTLKVGGNLEVSENATIDGNLQVNGKIGGNIPLLQGPLTIDGPLFVTNGNTVADNDLLVHGDLHVNGALTTDAITVNHHNALGEIVWSAKDDGSLSMIGELTVGPNGNANFTVEPDGDVNVNGSVTVGKALSVQSGDFSVNADGSIRCFSPNVLTRKKTVSPPTALEPPFMTCTANTDGFVVVDVDPDTILFNRSIEVLIDVTISGVKYTHRASAFVLNQNGRGGVSATVPVPKNAQCAFSYRTTGGSGGQADIQITWVPFGSGELTNLAAWGNPP</sequence>
<protein>
    <submittedName>
        <fullName evidence="1">Uncharacterized protein</fullName>
    </submittedName>
</protein>
<dbReference type="RefSeq" id="WP_102610549.1">
    <property type="nucleotide sequence ID" value="NZ_CADIKD010000013.1"/>
</dbReference>
<reference evidence="1 2" key="1">
    <citation type="submission" date="2018-01" db="EMBL/GenBank/DDBJ databases">
        <title>Whole genome analyses suggest that Burkholderia sensu lato contains two further novel genera in the rhizoxinica-symbiotica group Mycetohabitans gen. nov., and Trinickia gen. nov.: implications for the evolution of diazotrophy and nodulation in the Burkholderiaceae.</title>
        <authorList>
            <person name="Estrada-de los Santos P."/>
            <person name="Palmer M."/>
            <person name="Chavez-Ramirez B."/>
            <person name="Beukes C."/>
            <person name="Steenkamp E.T."/>
            <person name="Hirsch A.M."/>
            <person name="Manyaka P."/>
            <person name="Maluk M."/>
            <person name="Lafos M."/>
            <person name="Crook M."/>
            <person name="Gross E."/>
            <person name="Simon M.F."/>
            <person name="Bueno dos Reis Junior F."/>
            <person name="Poole P.S."/>
            <person name="Venter S.N."/>
            <person name="James E.K."/>
        </authorList>
    </citation>
    <scope>NUCLEOTIDE SEQUENCE [LARGE SCALE GENOMIC DNA]</scope>
    <source>
        <strain evidence="1 2">GP25-8</strain>
    </source>
</reference>
<keyword evidence="2" id="KW-1185">Reference proteome</keyword>
<dbReference type="AlphaFoldDB" id="A0A2N7W3V6"/>
<organism evidence="1 2">
    <name type="scientific">Trinickia soli</name>
    <dbReference type="NCBI Taxonomy" id="380675"/>
    <lineage>
        <taxon>Bacteria</taxon>
        <taxon>Pseudomonadati</taxon>
        <taxon>Pseudomonadota</taxon>
        <taxon>Betaproteobacteria</taxon>
        <taxon>Burkholderiales</taxon>
        <taxon>Burkholderiaceae</taxon>
        <taxon>Trinickia</taxon>
    </lineage>
</organism>
<gene>
    <name evidence="1" type="ORF">C0Z19_14630</name>
</gene>
<proteinExistence type="predicted"/>
<dbReference type="Proteomes" id="UP000235347">
    <property type="component" value="Unassembled WGS sequence"/>
</dbReference>
<evidence type="ECO:0000313" key="1">
    <source>
        <dbReference type="EMBL" id="PMS24063.1"/>
    </source>
</evidence>
<accession>A0A2N7W3V6</accession>